<evidence type="ECO:0000256" key="2">
    <source>
        <dbReference type="ARBA" id="ARBA00006706"/>
    </source>
</evidence>
<dbReference type="Pfam" id="PF00348">
    <property type="entry name" value="polyprenyl_synt"/>
    <property type="match status" value="1"/>
</dbReference>
<evidence type="ECO:0000256" key="5">
    <source>
        <dbReference type="ARBA" id="ARBA00022842"/>
    </source>
</evidence>
<comment type="similarity">
    <text evidence="2 6">Belongs to the FPP/GGPP synthase family.</text>
</comment>
<dbReference type="EMBL" id="CP011043">
    <property type="protein sequence ID" value="AJW79184.1"/>
    <property type="molecule type" value="Genomic_DNA"/>
</dbReference>
<organism evidence="7 9">
    <name type="scientific">Clavibacter michiganensis subsp. insidiosus</name>
    <dbReference type="NCBI Taxonomy" id="33014"/>
    <lineage>
        <taxon>Bacteria</taxon>
        <taxon>Bacillati</taxon>
        <taxon>Actinomycetota</taxon>
        <taxon>Actinomycetes</taxon>
        <taxon>Micrococcales</taxon>
        <taxon>Microbacteriaceae</taxon>
        <taxon>Clavibacter</taxon>
    </lineage>
</organism>
<dbReference type="InterPro" id="IPR008949">
    <property type="entry name" value="Isoprenoid_synthase_dom_sf"/>
</dbReference>
<dbReference type="PROSITE" id="PS00723">
    <property type="entry name" value="POLYPRENYL_SYNTHASE_1"/>
    <property type="match status" value="1"/>
</dbReference>
<dbReference type="Proteomes" id="UP000032604">
    <property type="component" value="Chromosome"/>
</dbReference>
<dbReference type="SUPFAM" id="SSF48576">
    <property type="entry name" value="Terpenoid synthases"/>
    <property type="match status" value="1"/>
</dbReference>
<reference evidence="7 9" key="1">
    <citation type="journal article" date="2015" name="Genome Announc.">
        <title>Complete Genome Sequence of Clavibacter michiganensis subsp. insidiosus R1-1 Using PacBio Single-Molecule Real-Time Technology.</title>
        <authorList>
            <person name="Lu Y."/>
            <person name="Samac D.A."/>
            <person name="Glazebrook J."/>
            <person name="Ishimaru C.A."/>
        </authorList>
    </citation>
    <scope>NUCLEOTIDE SEQUENCE [LARGE SCALE GENOMIC DNA]</scope>
    <source>
        <strain evidence="7 9">R1-1</strain>
    </source>
</reference>
<dbReference type="CDD" id="cd00685">
    <property type="entry name" value="Trans_IPPS_HT"/>
    <property type="match status" value="1"/>
</dbReference>
<dbReference type="RefSeq" id="WP_045528278.1">
    <property type="nucleotide sequence ID" value="NZ_CP011043.1"/>
</dbReference>
<evidence type="ECO:0000256" key="4">
    <source>
        <dbReference type="ARBA" id="ARBA00022723"/>
    </source>
</evidence>
<keyword evidence="3 6" id="KW-0808">Transferase</keyword>
<keyword evidence="4" id="KW-0479">Metal-binding</keyword>
<reference evidence="8 10" key="2">
    <citation type="submission" date="2018-08" db="EMBL/GenBank/DDBJ databases">
        <title>Genome Sequence of Clavibacter michiganensis Subspecies type strains, and the Atypical Peach-Colored Strains Isolated from Tomato.</title>
        <authorList>
            <person name="Osdaghi E."/>
            <person name="Portier P."/>
            <person name="Briand M."/>
            <person name="Jacques M.-A."/>
        </authorList>
    </citation>
    <scope>NUCLEOTIDE SEQUENCE [LARGE SCALE GENOMIC DNA]</scope>
    <source>
        <strain evidence="8 10">CFBP 6488</strain>
    </source>
</reference>
<dbReference type="OrthoDB" id="4497239at2"/>
<dbReference type="AlphaFoldDB" id="A0A0D5CIT4"/>
<protein>
    <submittedName>
        <fullName evidence="7">Geranylgeranyl pyrophosphate synthase</fullName>
    </submittedName>
    <submittedName>
        <fullName evidence="8">Polyprenyl synthetase family protein</fullName>
    </submittedName>
</protein>
<dbReference type="EMBL" id="QWEA01000016">
    <property type="protein sequence ID" value="RIJ44832.1"/>
    <property type="molecule type" value="Genomic_DNA"/>
</dbReference>
<dbReference type="PANTHER" id="PTHR12001:SF85">
    <property type="entry name" value="SHORT CHAIN ISOPRENYL DIPHOSPHATE SYNTHASE"/>
    <property type="match status" value="1"/>
</dbReference>
<evidence type="ECO:0000313" key="9">
    <source>
        <dbReference type="Proteomes" id="UP000032604"/>
    </source>
</evidence>
<evidence type="ECO:0000313" key="10">
    <source>
        <dbReference type="Proteomes" id="UP000266634"/>
    </source>
</evidence>
<dbReference type="GO" id="GO:0046872">
    <property type="term" value="F:metal ion binding"/>
    <property type="evidence" value="ECO:0007669"/>
    <property type="project" value="UniProtKB-KW"/>
</dbReference>
<dbReference type="InterPro" id="IPR000092">
    <property type="entry name" value="Polyprenyl_synt"/>
</dbReference>
<name>A0A0D5CIT4_9MICO</name>
<evidence type="ECO:0000256" key="1">
    <source>
        <dbReference type="ARBA" id="ARBA00001946"/>
    </source>
</evidence>
<dbReference type="HOGENOM" id="CLU_014015_2_1_11"/>
<keyword evidence="5" id="KW-0460">Magnesium</keyword>
<dbReference type="PANTHER" id="PTHR12001">
    <property type="entry name" value="GERANYLGERANYL PYROPHOSPHATE SYNTHASE"/>
    <property type="match status" value="1"/>
</dbReference>
<dbReference type="PROSITE" id="PS00444">
    <property type="entry name" value="POLYPRENYL_SYNTHASE_2"/>
    <property type="match status" value="1"/>
</dbReference>
<dbReference type="SFLD" id="SFLDS00005">
    <property type="entry name" value="Isoprenoid_Synthase_Type_I"/>
    <property type="match status" value="1"/>
</dbReference>
<evidence type="ECO:0000313" key="7">
    <source>
        <dbReference type="EMBL" id="AJW79184.1"/>
    </source>
</evidence>
<evidence type="ECO:0000256" key="6">
    <source>
        <dbReference type="RuleBase" id="RU004466"/>
    </source>
</evidence>
<dbReference type="GO" id="GO:0008299">
    <property type="term" value="P:isoprenoid biosynthetic process"/>
    <property type="evidence" value="ECO:0007669"/>
    <property type="project" value="InterPro"/>
</dbReference>
<dbReference type="KEGG" id="cmh:VO01_08630"/>
<gene>
    <name evidence="8" type="ORF">DZF93_01320</name>
    <name evidence="7" type="ORF">VO01_08630</name>
</gene>
<evidence type="ECO:0000313" key="8">
    <source>
        <dbReference type="EMBL" id="RIJ44832.1"/>
    </source>
</evidence>
<dbReference type="Gene3D" id="1.10.600.10">
    <property type="entry name" value="Farnesyl Diphosphate Synthase"/>
    <property type="match status" value="1"/>
</dbReference>
<proteinExistence type="inferred from homology"/>
<dbReference type="Proteomes" id="UP000266634">
    <property type="component" value="Unassembled WGS sequence"/>
</dbReference>
<sequence>MPESDRLVSHVQTRLDDFLTAQAAGLREISPDLVPIQEFSSDLLRGGKRFRAQFCYWGWRSVIDLEPSPAGRPQGEERPGYRAVVGVAAGLEIFHAAALVHDDIIDRSDTRRGRPAAHRRFEALHAASGWGGSSSGFGEAGATLLGDLLLGWSDELLIDSLLALADGSAARATRAELATMRTQVTLGQYLDVLEEVAWPTVPEDDTLARAHNVIVYKSAKYSIEAPLVVGASLAGATPEQVAALRAVGLPLGIAFQLRDDVLGVFGDSAVTGKPSGDDLREGKRTVLIALARRRLPDGVRRTVDALLGDPDLDDEQIRAVQSILRESGALDEVEGMISRHVRESLAALREAPIGARARNQLELLVDTVTRRVT</sequence>
<accession>A0A0D5CIT4</accession>
<dbReference type="InterPro" id="IPR033749">
    <property type="entry name" value="Polyprenyl_synt_CS"/>
</dbReference>
<dbReference type="GO" id="GO:0004659">
    <property type="term" value="F:prenyltransferase activity"/>
    <property type="evidence" value="ECO:0007669"/>
    <property type="project" value="InterPro"/>
</dbReference>
<evidence type="ECO:0000256" key="3">
    <source>
        <dbReference type="ARBA" id="ARBA00022679"/>
    </source>
</evidence>
<comment type="cofactor">
    <cofactor evidence="1">
        <name>Mg(2+)</name>
        <dbReference type="ChEBI" id="CHEBI:18420"/>
    </cofactor>
</comment>
<dbReference type="PATRIC" id="fig|33014.5.peg.1787"/>